<evidence type="ECO:0000313" key="1">
    <source>
        <dbReference type="EMBL" id="ROV98285.1"/>
    </source>
</evidence>
<keyword evidence="2" id="KW-1185">Reference proteome</keyword>
<evidence type="ECO:0000313" key="2">
    <source>
        <dbReference type="Proteomes" id="UP000284375"/>
    </source>
</evidence>
<organism evidence="1 2">
    <name type="scientific">Cytospora chrysosperma</name>
    <name type="common">Cytospora canker fungus</name>
    <name type="synonym">Sphaeria chrysosperma</name>
    <dbReference type="NCBI Taxonomy" id="252740"/>
    <lineage>
        <taxon>Eukaryota</taxon>
        <taxon>Fungi</taxon>
        <taxon>Dikarya</taxon>
        <taxon>Ascomycota</taxon>
        <taxon>Pezizomycotina</taxon>
        <taxon>Sordariomycetes</taxon>
        <taxon>Sordariomycetidae</taxon>
        <taxon>Diaporthales</taxon>
        <taxon>Cytosporaceae</taxon>
        <taxon>Cytospora</taxon>
    </lineage>
</organism>
<protein>
    <submittedName>
        <fullName evidence="1">Uncharacterized protein</fullName>
    </submittedName>
</protein>
<name>A0A423W4N8_CYTCH</name>
<dbReference type="AlphaFoldDB" id="A0A423W4N8"/>
<gene>
    <name evidence="1" type="ORF">VSDG_04388</name>
</gene>
<proteinExistence type="predicted"/>
<reference evidence="1 2" key="1">
    <citation type="submission" date="2015-09" db="EMBL/GenBank/DDBJ databases">
        <title>Host preference determinants of Valsa canker pathogens revealed by comparative genomics.</title>
        <authorList>
            <person name="Yin Z."/>
            <person name="Huang L."/>
        </authorList>
    </citation>
    <scope>NUCLEOTIDE SEQUENCE [LARGE SCALE GENOMIC DNA]</scope>
    <source>
        <strain evidence="1 2">YSFL</strain>
    </source>
</reference>
<dbReference type="EMBL" id="LJZO01000014">
    <property type="protein sequence ID" value="ROV98285.1"/>
    <property type="molecule type" value="Genomic_DNA"/>
</dbReference>
<comment type="caution">
    <text evidence="1">The sequence shown here is derived from an EMBL/GenBank/DDBJ whole genome shotgun (WGS) entry which is preliminary data.</text>
</comment>
<dbReference type="Proteomes" id="UP000284375">
    <property type="component" value="Unassembled WGS sequence"/>
</dbReference>
<accession>A0A423W4N8</accession>
<sequence>MFCVSMTNILMPAGDRNELMPRMRASAAAPLRCFCQASRPLLARGVEDLAGPVHLRDANKAHGRDAGQHGVVPRISGAGLPKVEDEVISVVS</sequence>